<dbReference type="GO" id="GO:0003676">
    <property type="term" value="F:nucleic acid binding"/>
    <property type="evidence" value="ECO:0007669"/>
    <property type="project" value="InterPro"/>
</dbReference>
<evidence type="ECO:0000256" key="4">
    <source>
        <dbReference type="ARBA" id="ARBA00022840"/>
    </source>
</evidence>
<dbReference type="PRINTS" id="PR01042">
    <property type="entry name" value="TRNASYNTHASP"/>
</dbReference>
<dbReference type="SUPFAM" id="SSF50249">
    <property type="entry name" value="Nucleic acid-binding proteins"/>
    <property type="match status" value="1"/>
</dbReference>
<dbReference type="EMBL" id="AP019368">
    <property type="protein sequence ID" value="BBH52100.1"/>
    <property type="molecule type" value="Genomic_DNA"/>
</dbReference>
<dbReference type="NCBIfam" id="TIGR00459">
    <property type="entry name" value="aspS_bact"/>
    <property type="match status" value="1"/>
</dbReference>
<evidence type="ECO:0000259" key="8">
    <source>
        <dbReference type="PROSITE" id="PS50862"/>
    </source>
</evidence>
<dbReference type="InterPro" id="IPR012340">
    <property type="entry name" value="NA-bd_OB-fold"/>
</dbReference>
<keyword evidence="3 7" id="KW-0547">Nucleotide-binding</keyword>
<feature type="binding site" evidence="7">
    <location>
        <position position="175"/>
    </location>
    <ligand>
        <name>L-aspartate</name>
        <dbReference type="ChEBI" id="CHEBI:29991"/>
    </ligand>
</feature>
<dbReference type="CDD" id="cd00777">
    <property type="entry name" value="AspRS_core"/>
    <property type="match status" value="1"/>
</dbReference>
<dbReference type="InterPro" id="IPR047090">
    <property type="entry name" value="AspRS_core"/>
</dbReference>
<keyword evidence="7" id="KW-0963">Cytoplasm</keyword>
<dbReference type="Gene3D" id="3.30.930.10">
    <property type="entry name" value="Bira Bifunctional Protein, Domain 2"/>
    <property type="match status" value="1"/>
</dbReference>
<gene>
    <name evidence="7" type="primary">aspS</name>
    <name evidence="9" type="ORF">JCM31447_05380</name>
</gene>
<comment type="catalytic activity">
    <reaction evidence="7">
        <text>tRNA(Asx) + L-aspartate + ATP = L-aspartyl-tRNA(Asx) + AMP + diphosphate</text>
        <dbReference type="Rhea" id="RHEA:18349"/>
        <dbReference type="Rhea" id="RHEA-COMP:9710"/>
        <dbReference type="Rhea" id="RHEA-COMP:9711"/>
        <dbReference type="ChEBI" id="CHEBI:29991"/>
        <dbReference type="ChEBI" id="CHEBI:30616"/>
        <dbReference type="ChEBI" id="CHEBI:33019"/>
        <dbReference type="ChEBI" id="CHEBI:78442"/>
        <dbReference type="ChEBI" id="CHEBI:78516"/>
        <dbReference type="ChEBI" id="CHEBI:456215"/>
        <dbReference type="EC" id="6.1.1.23"/>
    </reaction>
</comment>
<comment type="subcellular location">
    <subcellularLocation>
        <location evidence="7">Cytoplasm</location>
    </subcellularLocation>
</comment>
<feature type="region of interest" description="Aspartate" evidence="7">
    <location>
        <begin position="199"/>
        <end position="202"/>
    </location>
</feature>
<dbReference type="GO" id="GO:0005737">
    <property type="term" value="C:cytoplasm"/>
    <property type="evidence" value="ECO:0007669"/>
    <property type="project" value="UniProtKB-SubCell"/>
</dbReference>
<dbReference type="InterPro" id="IPR045864">
    <property type="entry name" value="aa-tRNA-synth_II/BPL/LPL"/>
</dbReference>
<evidence type="ECO:0000256" key="5">
    <source>
        <dbReference type="ARBA" id="ARBA00022917"/>
    </source>
</evidence>
<dbReference type="InterPro" id="IPR006195">
    <property type="entry name" value="aa-tRNA-synth_II"/>
</dbReference>
<dbReference type="Pfam" id="PF01336">
    <property type="entry name" value="tRNA_anti-codon"/>
    <property type="match status" value="1"/>
</dbReference>
<sequence length="603" mass="68469">MQTLRTHTCSEINTEHINQSVSLMGWVHSKRDLGGLIFIDMRDHYGITQVVIPPNTPFFSEASSVRSESVIQVKGKVVKREGAINKKIYTGEIEVIASDFTIESPSEILPFPVVNNLKQESDDTRLTYRYLDLRTEKMHKNILFRCHVIRYIREKMHALGFNEFSTPILTSSSPEGARDFLVPSRLHPGHFYALPQAPQQFKQLLMCSGFDKYFQIAPCFRDEDPRGDRSPGEFYQLDIEMSFVTQDEVFDIVEDLMYGLFENEAFTKRKITPLSNYDAKYIHNNRKIPCIPWHDAMDKYGIDKPDLRFALEMQNVEETLANTQFVVFSNTLAQKGIIRAIVLPNAAAQSRKFFEEADTFAKENGLGGLPWLAVKDGEWKGSIAKQLSDAEKKGLGSQLNLQNNDAVVFIVGINKLATQTAGGKVRLHLGEKLNLRNKDIWAFAWIVDFPMYEFNEDEQKIDFSHNPFSMPQGGMNSLQQKNPLDILAYQYDLICNGVELSSGAIRNHRRDIMKKAFEIAGYSEKVVESKFGALWNAFAFGAPPHGGIAPGIDRMIMLLLDEPNIREVITFPLNQKAMDLMMGAPGTVSERQLNDIHIQIKKL</sequence>
<dbReference type="GO" id="GO:0005524">
    <property type="term" value="F:ATP binding"/>
    <property type="evidence" value="ECO:0007669"/>
    <property type="project" value="UniProtKB-UniRule"/>
</dbReference>
<dbReference type="AlphaFoldDB" id="A0A4P2VKB6"/>
<dbReference type="EC" id="6.1.1.23" evidence="7"/>
<protein>
    <recommendedName>
        <fullName evidence="7">Aspartate--tRNA(Asp/Asn) ligase</fullName>
        <ecNumber evidence="7">6.1.1.23</ecNumber>
    </recommendedName>
    <alternativeName>
        <fullName evidence="7">Aspartyl-tRNA synthetase</fullName>
        <shortName evidence="7">AspRS</shortName>
    </alternativeName>
    <alternativeName>
        <fullName evidence="7">Non-discriminating aspartyl-tRNA synthetase</fullName>
        <shortName evidence="7">ND-AspRS</shortName>
    </alternativeName>
</protein>
<dbReference type="GO" id="GO:0050560">
    <property type="term" value="F:aspartate-tRNA(Asn) ligase activity"/>
    <property type="evidence" value="ECO:0007669"/>
    <property type="project" value="UniProtKB-EC"/>
</dbReference>
<comment type="caution">
    <text evidence="7">Lacks conserved residue(s) required for the propagation of feature annotation.</text>
</comment>
<dbReference type="Pfam" id="PF02938">
    <property type="entry name" value="GAD"/>
    <property type="match status" value="1"/>
</dbReference>
<dbReference type="GO" id="GO:0004815">
    <property type="term" value="F:aspartate-tRNA ligase activity"/>
    <property type="evidence" value="ECO:0007669"/>
    <property type="project" value="UniProtKB-UniRule"/>
</dbReference>
<evidence type="ECO:0000313" key="9">
    <source>
        <dbReference type="EMBL" id="BBH52100.1"/>
    </source>
</evidence>
<dbReference type="InterPro" id="IPR004524">
    <property type="entry name" value="Asp-tRNA-ligase_1"/>
</dbReference>
<dbReference type="PROSITE" id="PS50862">
    <property type="entry name" value="AA_TRNA_LIGASE_II"/>
    <property type="match status" value="1"/>
</dbReference>
<feature type="binding site" evidence="7">
    <location>
        <begin position="551"/>
        <end position="554"/>
    </location>
    <ligand>
        <name>ATP</name>
        <dbReference type="ChEBI" id="CHEBI:30616"/>
    </ligand>
</feature>
<dbReference type="CDD" id="cd04317">
    <property type="entry name" value="EcAspRS_like_N"/>
    <property type="match status" value="1"/>
</dbReference>
<feature type="site" description="Important for tRNA non-discrimination" evidence="7">
    <location>
        <position position="82"/>
    </location>
</feature>
<dbReference type="SUPFAM" id="SSF55261">
    <property type="entry name" value="GAD domain-like"/>
    <property type="match status" value="1"/>
</dbReference>
<comment type="function">
    <text evidence="7">Aspartyl-tRNA synthetase with relaxed tRNA specificity since it is able to aspartylate not only its cognate tRNA(Asp) but also tRNA(Asn). Reaction proceeds in two steps: L-aspartate is first activated by ATP to form Asp-AMP and then transferred to the acceptor end of tRNA(Asp/Asn).</text>
</comment>
<dbReference type="InterPro" id="IPR004115">
    <property type="entry name" value="GAD-like_sf"/>
</dbReference>
<feature type="binding site" evidence="7">
    <location>
        <position position="499"/>
    </location>
    <ligand>
        <name>ATP</name>
        <dbReference type="ChEBI" id="CHEBI:30616"/>
    </ligand>
</feature>
<comment type="similarity">
    <text evidence="1 7">Belongs to the class-II aminoacyl-tRNA synthetase family. Type 1 subfamily.</text>
</comment>
<feature type="binding site" evidence="7">
    <location>
        <position position="221"/>
    </location>
    <ligand>
        <name>L-aspartate</name>
        <dbReference type="ChEBI" id="CHEBI:29991"/>
    </ligand>
</feature>
<dbReference type="PANTHER" id="PTHR22594:SF5">
    <property type="entry name" value="ASPARTATE--TRNA LIGASE, MITOCHONDRIAL"/>
    <property type="match status" value="1"/>
</dbReference>
<dbReference type="PANTHER" id="PTHR22594">
    <property type="entry name" value="ASPARTYL/LYSYL-TRNA SYNTHETASE"/>
    <property type="match status" value="1"/>
</dbReference>
<reference evidence="9 10" key="1">
    <citation type="submission" date="2018-12" db="EMBL/GenBank/DDBJ databases">
        <title>Rubrispira sanarue gen. nov., sp., nov., a member of the order Silvanigrellales, isolated from a brackish lake in Hamamatsu Japan.</title>
        <authorList>
            <person name="Maejima Y."/>
            <person name="Iino T."/>
            <person name="Muraguchi Y."/>
            <person name="Fukuda K."/>
            <person name="Nojiri H."/>
            <person name="Ohkuma M."/>
            <person name="Moriuchi R."/>
            <person name="Dohra H."/>
            <person name="Kimbara K."/>
            <person name="Shintani M."/>
        </authorList>
    </citation>
    <scope>NUCLEOTIDE SEQUENCE [LARGE SCALE GENOMIC DNA]</scope>
    <source>
        <strain evidence="9 10">RF1110005</strain>
    </source>
</reference>
<evidence type="ECO:0000256" key="3">
    <source>
        <dbReference type="ARBA" id="ARBA00022741"/>
    </source>
</evidence>
<name>A0A4P2VKB6_FLUSA</name>
<evidence type="ECO:0000256" key="1">
    <source>
        <dbReference type="ARBA" id="ARBA00006303"/>
    </source>
</evidence>
<keyword evidence="10" id="KW-1185">Reference proteome</keyword>
<keyword evidence="4 7" id="KW-0067">ATP-binding</keyword>
<keyword evidence="5 7" id="KW-0648">Protein biosynthesis</keyword>
<comment type="subunit">
    <text evidence="7">Homodimer.</text>
</comment>
<feature type="binding site" evidence="7">
    <location>
        <begin position="221"/>
        <end position="223"/>
    </location>
    <ligand>
        <name>ATP</name>
        <dbReference type="ChEBI" id="CHEBI:30616"/>
    </ligand>
</feature>
<dbReference type="InterPro" id="IPR047089">
    <property type="entry name" value="Asp-tRNA-ligase_1_N"/>
</dbReference>
<dbReference type="HAMAP" id="MF_00044">
    <property type="entry name" value="Asp_tRNA_synth_type1"/>
    <property type="match status" value="1"/>
</dbReference>
<keyword evidence="6 7" id="KW-0030">Aminoacyl-tRNA synthetase</keyword>
<organism evidence="9 10">
    <name type="scientific">Fluviispira sanaruensis</name>
    <dbReference type="NCBI Taxonomy" id="2493639"/>
    <lineage>
        <taxon>Bacteria</taxon>
        <taxon>Pseudomonadati</taxon>
        <taxon>Bdellovibrionota</taxon>
        <taxon>Oligoflexia</taxon>
        <taxon>Silvanigrellales</taxon>
        <taxon>Silvanigrellaceae</taxon>
        <taxon>Fluviispira</taxon>
    </lineage>
</organism>
<dbReference type="RefSeq" id="WP_130606255.1">
    <property type="nucleotide sequence ID" value="NZ_AP019368.1"/>
</dbReference>
<proteinExistence type="inferred from homology"/>
<keyword evidence="2 7" id="KW-0436">Ligase</keyword>
<dbReference type="Pfam" id="PF00152">
    <property type="entry name" value="tRNA-synt_2"/>
    <property type="match status" value="1"/>
</dbReference>
<dbReference type="InterPro" id="IPR004364">
    <property type="entry name" value="Aa-tRNA-synt_II"/>
</dbReference>
<evidence type="ECO:0000256" key="7">
    <source>
        <dbReference type="HAMAP-Rule" id="MF_00044"/>
    </source>
</evidence>
<dbReference type="InterPro" id="IPR029351">
    <property type="entry name" value="GAD_dom"/>
</dbReference>
<dbReference type="SUPFAM" id="SSF55681">
    <property type="entry name" value="Class II aaRS and biotin synthetases"/>
    <property type="match status" value="1"/>
</dbReference>
<dbReference type="InterPro" id="IPR002312">
    <property type="entry name" value="Asp/Asn-tRNA-synth_IIb"/>
</dbReference>
<feature type="domain" description="Aminoacyl-transfer RNA synthetases class-II family profile" evidence="8">
    <location>
        <begin position="148"/>
        <end position="585"/>
    </location>
</feature>
<feature type="binding site" evidence="7">
    <location>
        <position position="506"/>
    </location>
    <ligand>
        <name>L-aspartate</name>
        <dbReference type="ChEBI" id="CHEBI:29991"/>
    </ligand>
</feature>
<dbReference type="NCBIfam" id="NF001750">
    <property type="entry name" value="PRK00476.1"/>
    <property type="match status" value="1"/>
</dbReference>
<evidence type="ECO:0000256" key="6">
    <source>
        <dbReference type="ARBA" id="ARBA00023146"/>
    </source>
</evidence>
<dbReference type="GO" id="GO:0006422">
    <property type="term" value="P:aspartyl-tRNA aminoacylation"/>
    <property type="evidence" value="ECO:0007669"/>
    <property type="project" value="UniProtKB-UniRule"/>
</dbReference>
<accession>A0A4P2VKB6</accession>
<dbReference type="Proteomes" id="UP000291236">
    <property type="component" value="Chromosome"/>
</dbReference>
<dbReference type="InterPro" id="IPR004365">
    <property type="entry name" value="NA-bd_OB_tRNA"/>
</dbReference>
<evidence type="ECO:0000313" key="10">
    <source>
        <dbReference type="Proteomes" id="UP000291236"/>
    </source>
</evidence>
<dbReference type="KEGG" id="sbf:JCM31447_05380"/>
<dbReference type="OrthoDB" id="5287385at2"/>
<dbReference type="Gene3D" id="3.30.1360.30">
    <property type="entry name" value="GAD-like domain"/>
    <property type="match status" value="1"/>
</dbReference>
<feature type="binding site" evidence="7">
    <location>
        <position position="465"/>
    </location>
    <ligand>
        <name>L-aspartate</name>
        <dbReference type="ChEBI" id="CHEBI:29991"/>
    </ligand>
</feature>
<dbReference type="Gene3D" id="2.40.50.140">
    <property type="entry name" value="Nucleic acid-binding proteins"/>
    <property type="match status" value="1"/>
</dbReference>
<evidence type="ECO:0000256" key="2">
    <source>
        <dbReference type="ARBA" id="ARBA00022598"/>
    </source>
</evidence>